<comment type="caution">
    <text evidence="4">The sequence shown here is derived from an EMBL/GenBank/DDBJ whole genome shotgun (WGS) entry which is preliminary data.</text>
</comment>
<keyword evidence="1" id="KW-0677">Repeat</keyword>
<dbReference type="InterPro" id="IPR050889">
    <property type="entry name" value="Dendritic_Spine_Reg/Scaffold"/>
</dbReference>
<feature type="repeat" description="ANK" evidence="3">
    <location>
        <begin position="144"/>
        <end position="176"/>
    </location>
</feature>
<evidence type="ECO:0000313" key="5">
    <source>
        <dbReference type="Proteomes" id="UP001595699"/>
    </source>
</evidence>
<feature type="repeat" description="ANK" evidence="3">
    <location>
        <begin position="269"/>
        <end position="301"/>
    </location>
</feature>
<organism evidence="4 5">
    <name type="scientific">Tenggerimyces flavus</name>
    <dbReference type="NCBI Taxonomy" id="1708749"/>
    <lineage>
        <taxon>Bacteria</taxon>
        <taxon>Bacillati</taxon>
        <taxon>Actinomycetota</taxon>
        <taxon>Actinomycetes</taxon>
        <taxon>Propionibacteriales</taxon>
        <taxon>Nocardioidaceae</taxon>
        <taxon>Tenggerimyces</taxon>
    </lineage>
</organism>
<sequence>MTSRTLPVRPDIDQLRRQAKELYRAAATGDPDARASIDGVSPETSLHTAQLALAREYGFASWPRLHNEVKRLRLIADGDVDGFAALVATDPALATDSTRFPDSDAALSPMDYIGIGLLHGWWTHHRAGDLTRVLLAHGATTTGEGGPSLITAASHGEPEMVRVLIDAGADLEATGTAAPGSATALAHAVHYGIVPAVDILVAAGAVVHDLVEAAGVGDISSYNLADIPHETLLSASRAAAVCERLNVLDQLLDTGLDVNSEFRTLTEHGGGTALHCAAWDGKDASVAHLLARGADPNRTVEGSGSLQNATPLAWCRHRSGVGHGGNHAQVEAILTPLTH</sequence>
<dbReference type="PROSITE" id="PS50088">
    <property type="entry name" value="ANK_REPEAT"/>
    <property type="match status" value="2"/>
</dbReference>
<gene>
    <name evidence="4" type="ORF">ACFOUW_09440</name>
</gene>
<dbReference type="RefSeq" id="WP_205117287.1">
    <property type="nucleotide sequence ID" value="NZ_JAFBCM010000001.1"/>
</dbReference>
<dbReference type="PANTHER" id="PTHR24166:SF48">
    <property type="entry name" value="PROTEIN VAPYRIN"/>
    <property type="match status" value="1"/>
</dbReference>
<dbReference type="Pfam" id="PF00023">
    <property type="entry name" value="Ank"/>
    <property type="match status" value="1"/>
</dbReference>
<reference evidence="5" key="1">
    <citation type="journal article" date="2019" name="Int. J. Syst. Evol. Microbiol.">
        <title>The Global Catalogue of Microorganisms (GCM) 10K type strain sequencing project: providing services to taxonomists for standard genome sequencing and annotation.</title>
        <authorList>
            <consortium name="The Broad Institute Genomics Platform"/>
            <consortium name="The Broad Institute Genome Sequencing Center for Infectious Disease"/>
            <person name="Wu L."/>
            <person name="Ma J."/>
        </authorList>
    </citation>
    <scope>NUCLEOTIDE SEQUENCE [LARGE SCALE GENOMIC DNA]</scope>
    <source>
        <strain evidence="5">CGMCC 4.7241</strain>
    </source>
</reference>
<accession>A0ABV7YAG9</accession>
<dbReference type="SUPFAM" id="SSF48403">
    <property type="entry name" value="Ankyrin repeat"/>
    <property type="match status" value="1"/>
</dbReference>
<keyword evidence="5" id="KW-1185">Reference proteome</keyword>
<evidence type="ECO:0000256" key="3">
    <source>
        <dbReference type="PROSITE-ProRule" id="PRU00023"/>
    </source>
</evidence>
<dbReference type="Gene3D" id="1.25.40.20">
    <property type="entry name" value="Ankyrin repeat-containing domain"/>
    <property type="match status" value="2"/>
</dbReference>
<keyword evidence="2 3" id="KW-0040">ANK repeat</keyword>
<dbReference type="InterPro" id="IPR036770">
    <property type="entry name" value="Ankyrin_rpt-contain_sf"/>
</dbReference>
<proteinExistence type="predicted"/>
<dbReference type="SMART" id="SM00248">
    <property type="entry name" value="ANK"/>
    <property type="match status" value="4"/>
</dbReference>
<name>A0ABV7YAG9_9ACTN</name>
<dbReference type="PROSITE" id="PS50297">
    <property type="entry name" value="ANK_REP_REGION"/>
    <property type="match status" value="2"/>
</dbReference>
<evidence type="ECO:0000256" key="1">
    <source>
        <dbReference type="ARBA" id="ARBA00022737"/>
    </source>
</evidence>
<dbReference type="InterPro" id="IPR002110">
    <property type="entry name" value="Ankyrin_rpt"/>
</dbReference>
<evidence type="ECO:0000313" key="4">
    <source>
        <dbReference type="EMBL" id="MFC3761064.1"/>
    </source>
</evidence>
<evidence type="ECO:0000256" key="2">
    <source>
        <dbReference type="ARBA" id="ARBA00023043"/>
    </source>
</evidence>
<dbReference type="PANTHER" id="PTHR24166">
    <property type="entry name" value="ROLLING PEBBLES, ISOFORM B"/>
    <property type="match status" value="1"/>
</dbReference>
<dbReference type="Proteomes" id="UP001595699">
    <property type="component" value="Unassembled WGS sequence"/>
</dbReference>
<protein>
    <submittedName>
        <fullName evidence="4">Ankyrin repeat domain-containing protein</fullName>
    </submittedName>
</protein>
<dbReference type="EMBL" id="JBHRZH010000006">
    <property type="protein sequence ID" value="MFC3761064.1"/>
    <property type="molecule type" value="Genomic_DNA"/>
</dbReference>